<evidence type="ECO:0000256" key="4">
    <source>
        <dbReference type="SAM" id="MobiDB-lite"/>
    </source>
</evidence>
<reference evidence="6 7" key="1">
    <citation type="submission" date="2010-12" db="EMBL/GenBank/DDBJ databases">
        <authorList>
            <person name="Muzny D."/>
            <person name="Qin X."/>
            <person name="Deng J."/>
            <person name="Jiang H."/>
            <person name="Liu Y."/>
            <person name="Qu J."/>
            <person name="Song X.-Z."/>
            <person name="Zhang L."/>
            <person name="Thornton R."/>
            <person name="Coyle M."/>
            <person name="Francisco L."/>
            <person name="Jackson L."/>
            <person name="Javaid M."/>
            <person name="Korchina V."/>
            <person name="Kovar C."/>
            <person name="Mata R."/>
            <person name="Mathew T."/>
            <person name="Ngo R."/>
            <person name="Nguyen L."/>
            <person name="Nguyen N."/>
            <person name="Okwuonu G."/>
            <person name="Ongeri F."/>
            <person name="Pham C."/>
            <person name="Simmons D."/>
            <person name="Wilczek-Boney K."/>
            <person name="Hale W."/>
            <person name="Jakkamsetti A."/>
            <person name="Pham P."/>
            <person name="Ruth R."/>
            <person name="San Lucas F."/>
            <person name="Warren J."/>
            <person name="Zhang J."/>
            <person name="Zhao Z."/>
            <person name="Zhou C."/>
            <person name="Zhu D."/>
            <person name="Lee S."/>
            <person name="Bess C."/>
            <person name="Blankenburg K."/>
            <person name="Forbes L."/>
            <person name="Fu Q."/>
            <person name="Gubbala S."/>
            <person name="Hirani K."/>
            <person name="Jayaseelan J.C."/>
            <person name="Lara F."/>
            <person name="Munidasa M."/>
            <person name="Palculict T."/>
            <person name="Patil S."/>
            <person name="Pu L.-L."/>
            <person name="Saada N."/>
            <person name="Tang L."/>
            <person name="Weissenberger G."/>
            <person name="Zhu Y."/>
            <person name="Hemphill L."/>
            <person name="Shang Y."/>
            <person name="Youmans B."/>
            <person name="Ayvaz T."/>
            <person name="Ross M."/>
            <person name="Santibanez J."/>
            <person name="Aqrawi P."/>
            <person name="Gross S."/>
            <person name="Joshi V."/>
            <person name="Fowler G."/>
            <person name="Nazareth L."/>
            <person name="Reid J."/>
            <person name="Worley K."/>
            <person name="Petrosino J."/>
            <person name="Highlander S."/>
            <person name="Gibbs R."/>
        </authorList>
    </citation>
    <scope>NUCLEOTIDE SEQUENCE [LARGE SCALE GENOMIC DNA]</scope>
    <source>
        <strain evidence="6 7">ATCC 35242</strain>
    </source>
</reference>
<keyword evidence="2" id="KW-0547">Nucleotide-binding</keyword>
<feature type="compositionally biased region" description="Pro residues" evidence="4">
    <location>
        <begin position="576"/>
        <end position="598"/>
    </location>
</feature>
<feature type="compositionally biased region" description="Pro residues" evidence="4">
    <location>
        <begin position="546"/>
        <end position="558"/>
    </location>
</feature>
<dbReference type="InterPro" id="IPR017911">
    <property type="entry name" value="MacB-like_ATP-bd"/>
</dbReference>
<dbReference type="InterPro" id="IPR003593">
    <property type="entry name" value="AAA+_ATPase"/>
</dbReference>
<sequence>MQRKEANLANQIPAASPRFSTTLSPVSDSLISVRGLTKIYGHADTERAVTALDQVDVDFPRAQFTAIMGPSGSGKSSLLHILAGLDSFQSGTVTVAGRDLSGLNAAELTRFRRDTMGFIFQAFNLVPTLTVAENIELSALVRRQSPDRRRMKALVKELDLESRLDAFPAELSGGQQQKVACARALLVTPEVVFADEPTGNLDSESSAQVLSFLRAAARDWQQSVIMVTHEPDAAKYADRVLFLFDGQIVAQLTNPTREAILAAEQNLGEVRKARKRAGQPSAPQTLRDVDPAALEKDLTAVMSLPKIEDETDSEQPELPADTATGLPKLAPVTAPTPPAVPDSPSTIPAAHTVPTPAPEPTSASAPEPTFAPVAPPASRQRDTALTFANLGIAETNPEPNELADSLARGDFKWPSMSVAHPAAQEDTNDLLGKPLASGFANPDTTRDSASGSPANAKELSDFDSVISGAAELVASGSTTPAADNYETARPERPNIPDTDSGSGDTGFNSFDFMDKPARTASGEADVEVSVRRRRPILGSFGARQPAPTPTPTPTPSLPPDAVAPTLPTAPTTPAAPVTPPLAPPVEPPVTPPAAPPVAPLAVNDPNAWVDNPPTLVPSSASSRILSEAFVPEAVPAPPAEPELERPELPDSFSARYPATPPAEAPTAAPSAPQPQTFPTPRRVSQLESTLSAPDAFAHQPELQPEPRPSPEPTPAPLAQPTPAPQPERSKPAASRTYDGPRRSRRPAVDPHLAEAEGKNELLAMIEQAEKLLAASGAAINAATETLQEPDAPRDSRASAATRAPRSATPSATPAAPATPATPANSATPHGGNPSLPSRGKTPDQELLIARADAMLAQAEARSAALQDDLRNLGRTPAPASPAMPGTPVPPEAATTTAPGTDTPETFPPDWRPQSLRYPPKGR</sequence>
<feature type="region of interest" description="Disordered" evidence="4">
    <location>
        <begin position="307"/>
        <end position="377"/>
    </location>
</feature>
<dbReference type="GO" id="GO:0016887">
    <property type="term" value="F:ATP hydrolysis activity"/>
    <property type="evidence" value="ECO:0007669"/>
    <property type="project" value="InterPro"/>
</dbReference>
<dbReference type="SMART" id="SM00382">
    <property type="entry name" value="AAA"/>
    <property type="match status" value="1"/>
</dbReference>
<dbReference type="InterPro" id="IPR015854">
    <property type="entry name" value="ABC_transpr_LolD-like"/>
</dbReference>
<feature type="compositionally biased region" description="Low complexity" evidence="4">
    <location>
        <begin position="797"/>
        <end position="828"/>
    </location>
</feature>
<protein>
    <submittedName>
        <fullName evidence="6">ABC transporter, ATP-binding protein</fullName>
    </submittedName>
</protein>
<accession>E6M4Z0</accession>
<comment type="caution">
    <text evidence="6">The sequence shown here is derived from an EMBL/GenBank/DDBJ whole genome shotgun (WGS) entry which is preliminary data.</text>
</comment>
<dbReference type="Proteomes" id="UP000003343">
    <property type="component" value="Unassembled WGS sequence"/>
</dbReference>
<keyword evidence="3 6" id="KW-0067">ATP-binding</keyword>
<feature type="compositionally biased region" description="Pro residues" evidence="4">
    <location>
        <begin position="703"/>
        <end position="725"/>
    </location>
</feature>
<dbReference type="CDD" id="cd03255">
    <property type="entry name" value="ABC_MJ0796_LolCDE_FtsE"/>
    <property type="match status" value="1"/>
</dbReference>
<dbReference type="GO" id="GO:0005886">
    <property type="term" value="C:plasma membrane"/>
    <property type="evidence" value="ECO:0007669"/>
    <property type="project" value="TreeGrafter"/>
</dbReference>
<feature type="region of interest" description="Disordered" evidence="4">
    <location>
        <begin position="783"/>
        <end position="922"/>
    </location>
</feature>
<evidence type="ECO:0000313" key="6">
    <source>
        <dbReference type="EMBL" id="EFU81538.1"/>
    </source>
</evidence>
<dbReference type="GO" id="GO:0022857">
    <property type="term" value="F:transmembrane transporter activity"/>
    <property type="evidence" value="ECO:0007669"/>
    <property type="project" value="TreeGrafter"/>
</dbReference>
<dbReference type="Gene3D" id="3.40.50.300">
    <property type="entry name" value="P-loop containing nucleotide triphosphate hydrolases"/>
    <property type="match status" value="1"/>
</dbReference>
<dbReference type="InterPro" id="IPR003439">
    <property type="entry name" value="ABC_transporter-like_ATP-bd"/>
</dbReference>
<feature type="region of interest" description="Disordered" evidence="4">
    <location>
        <begin position="432"/>
        <end position="457"/>
    </location>
</feature>
<dbReference type="FunFam" id="3.40.50.300:FF:000032">
    <property type="entry name" value="Export ABC transporter ATP-binding protein"/>
    <property type="match status" value="1"/>
</dbReference>
<keyword evidence="1" id="KW-0813">Transport</keyword>
<dbReference type="HOGENOM" id="CLU_014142_0_0_11"/>
<organism evidence="6 7">
    <name type="scientific">Mobiluncus holmesii ATCC 35242</name>
    <dbReference type="NCBI Taxonomy" id="887899"/>
    <lineage>
        <taxon>Bacteria</taxon>
        <taxon>Bacillati</taxon>
        <taxon>Actinomycetota</taxon>
        <taxon>Actinomycetes</taxon>
        <taxon>Actinomycetales</taxon>
        <taxon>Actinomycetaceae</taxon>
        <taxon>Mobiluncus</taxon>
    </lineage>
</organism>
<name>E6M4Z0_9ACTO</name>
<dbReference type="AlphaFoldDB" id="E6M4Z0"/>
<keyword evidence="7" id="KW-1185">Reference proteome</keyword>
<feature type="compositionally biased region" description="Polar residues" evidence="4">
    <location>
        <begin position="497"/>
        <end position="508"/>
    </location>
</feature>
<dbReference type="EMBL" id="AEPZ01000010">
    <property type="protein sequence ID" value="EFU81538.1"/>
    <property type="molecule type" value="Genomic_DNA"/>
</dbReference>
<evidence type="ECO:0000256" key="3">
    <source>
        <dbReference type="ARBA" id="ARBA00022840"/>
    </source>
</evidence>
<gene>
    <name evidence="6" type="ORF">HMPREF0576_1380</name>
</gene>
<feature type="compositionally biased region" description="Pro residues" evidence="4">
    <location>
        <begin position="878"/>
        <end position="890"/>
    </location>
</feature>
<evidence type="ECO:0000259" key="5">
    <source>
        <dbReference type="PROSITE" id="PS50893"/>
    </source>
</evidence>
<feature type="compositionally biased region" description="Low complexity" evidence="4">
    <location>
        <begin position="891"/>
        <end position="904"/>
    </location>
</feature>
<feature type="region of interest" description="Disordered" evidence="4">
    <location>
        <begin position="273"/>
        <end position="292"/>
    </location>
</feature>
<evidence type="ECO:0000256" key="2">
    <source>
        <dbReference type="ARBA" id="ARBA00022741"/>
    </source>
</evidence>
<feature type="compositionally biased region" description="Low complexity" evidence="4">
    <location>
        <begin position="559"/>
        <end position="575"/>
    </location>
</feature>
<dbReference type="Pfam" id="PF00005">
    <property type="entry name" value="ABC_tran"/>
    <property type="match status" value="1"/>
</dbReference>
<dbReference type="SUPFAM" id="SSF52540">
    <property type="entry name" value="P-loop containing nucleoside triphosphate hydrolases"/>
    <property type="match status" value="1"/>
</dbReference>
<feature type="domain" description="ABC transporter" evidence="5">
    <location>
        <begin position="31"/>
        <end position="270"/>
    </location>
</feature>
<proteinExistence type="predicted"/>
<dbReference type="GO" id="GO:0005524">
    <property type="term" value="F:ATP binding"/>
    <property type="evidence" value="ECO:0007669"/>
    <property type="project" value="UniProtKB-KW"/>
</dbReference>
<dbReference type="PROSITE" id="PS50893">
    <property type="entry name" value="ABC_TRANSPORTER_2"/>
    <property type="match status" value="1"/>
</dbReference>
<evidence type="ECO:0000313" key="7">
    <source>
        <dbReference type="Proteomes" id="UP000003343"/>
    </source>
</evidence>
<dbReference type="GO" id="GO:0098796">
    <property type="term" value="C:membrane protein complex"/>
    <property type="evidence" value="ECO:0007669"/>
    <property type="project" value="UniProtKB-ARBA"/>
</dbReference>
<feature type="region of interest" description="Disordered" evidence="4">
    <location>
        <begin position="633"/>
        <end position="755"/>
    </location>
</feature>
<dbReference type="InterPro" id="IPR027417">
    <property type="entry name" value="P-loop_NTPase"/>
</dbReference>
<dbReference type="PANTHER" id="PTHR24220">
    <property type="entry name" value="IMPORT ATP-BINDING PROTEIN"/>
    <property type="match status" value="1"/>
</dbReference>
<evidence type="ECO:0000256" key="1">
    <source>
        <dbReference type="ARBA" id="ARBA00022448"/>
    </source>
</evidence>
<feature type="region of interest" description="Disordered" evidence="4">
    <location>
        <begin position="474"/>
        <end position="619"/>
    </location>
</feature>
<dbReference type="PANTHER" id="PTHR24220:SF685">
    <property type="entry name" value="ABC TRANSPORTER RELATED"/>
    <property type="match status" value="1"/>
</dbReference>
<feature type="compositionally biased region" description="Basic and acidic residues" evidence="4">
    <location>
        <begin position="738"/>
        <end position="755"/>
    </location>
</feature>